<accession>K1SN59</accession>
<dbReference type="EMBL" id="AJWY01010517">
    <property type="protein sequence ID" value="EKC55325.1"/>
    <property type="molecule type" value="Genomic_DNA"/>
</dbReference>
<comment type="caution">
    <text evidence="1">The sequence shown here is derived from an EMBL/GenBank/DDBJ whole genome shotgun (WGS) entry which is preliminary data.</text>
</comment>
<proteinExistence type="predicted"/>
<evidence type="ECO:0000313" key="1">
    <source>
        <dbReference type="EMBL" id="EKC55325.1"/>
    </source>
</evidence>
<name>K1SN59_9ZZZZ</name>
<organism evidence="1">
    <name type="scientific">human gut metagenome</name>
    <dbReference type="NCBI Taxonomy" id="408170"/>
    <lineage>
        <taxon>unclassified sequences</taxon>
        <taxon>metagenomes</taxon>
        <taxon>organismal metagenomes</taxon>
    </lineage>
</organism>
<protein>
    <submittedName>
        <fullName evidence="1">Uncharacterized protein</fullName>
    </submittedName>
</protein>
<reference evidence="1" key="1">
    <citation type="journal article" date="2013" name="Environ. Microbiol.">
        <title>Microbiota from the distal guts of lean and obese adolescents exhibit partial functional redundancy besides clear differences in community structure.</title>
        <authorList>
            <person name="Ferrer M."/>
            <person name="Ruiz A."/>
            <person name="Lanza F."/>
            <person name="Haange S.B."/>
            <person name="Oberbach A."/>
            <person name="Till H."/>
            <person name="Bargiela R."/>
            <person name="Campoy C."/>
            <person name="Segura M.T."/>
            <person name="Richter M."/>
            <person name="von Bergen M."/>
            <person name="Seifert J."/>
            <person name="Suarez A."/>
        </authorList>
    </citation>
    <scope>NUCLEOTIDE SEQUENCE</scope>
</reference>
<dbReference type="AlphaFoldDB" id="K1SN59"/>
<sequence length="39" mass="4686">SSFVHPMRLTFVEFYKNAGFEMSMRTFNPLRKMDQAENQ</sequence>
<feature type="non-terminal residue" evidence="1">
    <location>
        <position position="1"/>
    </location>
</feature>
<gene>
    <name evidence="1" type="ORF">LEA_15408</name>
</gene>